<evidence type="ECO:0000313" key="2">
    <source>
        <dbReference type="Proteomes" id="UP001225072"/>
    </source>
</evidence>
<protein>
    <submittedName>
        <fullName evidence="1">Uncharacterized protein</fullName>
    </submittedName>
</protein>
<sequence>MKKIIFSILIMVSFTGKSQEKLSNGEYKLNCNNPYQILDISNDKAYISVYNNIFVNAIVKKNKMIYELFYSYNEPIPKWEKEIDSLNISKTVSFATIKKTKGGIIMQWKGLYNTQTGKRDFFNNAIFVEDNDNHKKTIFLKKCK</sequence>
<gene>
    <name evidence="1" type="ORF">QE404_003000</name>
</gene>
<dbReference type="Proteomes" id="UP001225072">
    <property type="component" value="Unassembled WGS sequence"/>
</dbReference>
<comment type="caution">
    <text evidence="1">The sequence shown here is derived from an EMBL/GenBank/DDBJ whole genome shotgun (WGS) entry which is preliminary data.</text>
</comment>
<name>A0ABU0TLD4_9FLAO</name>
<organism evidence="1 2">
    <name type="scientific">Chryseobacterium camelliae</name>
    <dbReference type="NCBI Taxonomy" id="1265445"/>
    <lineage>
        <taxon>Bacteria</taxon>
        <taxon>Pseudomonadati</taxon>
        <taxon>Bacteroidota</taxon>
        <taxon>Flavobacteriia</taxon>
        <taxon>Flavobacteriales</taxon>
        <taxon>Weeksellaceae</taxon>
        <taxon>Chryseobacterium group</taxon>
        <taxon>Chryseobacterium</taxon>
    </lineage>
</organism>
<dbReference type="EMBL" id="JAUTAL010000001">
    <property type="protein sequence ID" value="MDQ1097853.1"/>
    <property type="molecule type" value="Genomic_DNA"/>
</dbReference>
<accession>A0ABU0TLD4</accession>
<keyword evidence="2" id="KW-1185">Reference proteome</keyword>
<evidence type="ECO:0000313" key="1">
    <source>
        <dbReference type="EMBL" id="MDQ1097853.1"/>
    </source>
</evidence>
<dbReference type="RefSeq" id="WP_307451676.1">
    <property type="nucleotide sequence ID" value="NZ_JAUTAL010000001.1"/>
</dbReference>
<reference evidence="1 2" key="1">
    <citation type="submission" date="2023-07" db="EMBL/GenBank/DDBJ databases">
        <title>Functional and genomic diversity of the sorghum phyllosphere microbiome.</title>
        <authorList>
            <person name="Shade A."/>
        </authorList>
    </citation>
    <scope>NUCLEOTIDE SEQUENCE [LARGE SCALE GENOMIC DNA]</scope>
    <source>
        <strain evidence="1 2">SORGH_AS_1064</strain>
    </source>
</reference>
<proteinExistence type="predicted"/>